<dbReference type="Proteomes" id="UP000831768">
    <property type="component" value="Plasmid unnamed2"/>
</dbReference>
<organism evidence="1 2">
    <name type="scientific">Halocatena salina</name>
    <dbReference type="NCBI Taxonomy" id="2934340"/>
    <lineage>
        <taxon>Archaea</taxon>
        <taxon>Methanobacteriati</taxon>
        <taxon>Methanobacteriota</taxon>
        <taxon>Stenosarchaea group</taxon>
        <taxon>Halobacteria</taxon>
        <taxon>Halobacteriales</taxon>
        <taxon>Natronomonadaceae</taxon>
        <taxon>Halocatena</taxon>
    </lineage>
</organism>
<keyword evidence="1" id="KW-0614">Plasmid</keyword>
<reference evidence="1" key="1">
    <citation type="submission" date="2022-04" db="EMBL/GenBank/DDBJ databases">
        <title>Halocatena sp. nov., isolated from a salt lake.</title>
        <authorList>
            <person name="Cui H.-L."/>
        </authorList>
    </citation>
    <scope>NUCLEOTIDE SEQUENCE</scope>
    <source>
        <strain evidence="1">AD-1</strain>
        <plasmid evidence="1">unnamed2</plasmid>
    </source>
</reference>
<evidence type="ECO:0000313" key="1">
    <source>
        <dbReference type="EMBL" id="UPM44845.1"/>
    </source>
</evidence>
<dbReference type="InterPro" id="IPR031009">
    <property type="entry name" value="Tcm_partner"/>
</dbReference>
<dbReference type="EMBL" id="CP096021">
    <property type="protein sequence ID" value="UPM44845.1"/>
    <property type="molecule type" value="Genomic_DNA"/>
</dbReference>
<proteinExistence type="predicted"/>
<accession>A0A8U0A6T5</accession>
<dbReference type="GeneID" id="71929535"/>
<evidence type="ECO:0000313" key="2">
    <source>
        <dbReference type="Proteomes" id="UP000831768"/>
    </source>
</evidence>
<dbReference type="AlphaFoldDB" id="A0A8U0A6T5"/>
<keyword evidence="2" id="KW-1185">Reference proteome</keyword>
<gene>
    <name evidence="1" type="primary">tcmP</name>
    <name evidence="1" type="ORF">MW046_15770</name>
</gene>
<protein>
    <submittedName>
        <fullName evidence="1">Three-Cys-motif partner protein TcmP</fullName>
    </submittedName>
</protein>
<geneLocation type="plasmid" evidence="1 2">
    <name>unnamed2</name>
</geneLocation>
<dbReference type="RefSeq" id="WP_247995499.1">
    <property type="nucleotide sequence ID" value="NZ_CP096021.1"/>
</dbReference>
<dbReference type="NCBIfam" id="TIGR04474">
    <property type="entry name" value="tcm_partner"/>
    <property type="match status" value="1"/>
</dbReference>
<sequence>MSKGLLDKNWISDQLERFTAHSEALIDLAPDSDTDPDYGPLTALKLFLIAAQVDVYTKIIPKRFDHTYYIDALAGSGLTHVRDYDVAIAGSPLIAATVSHKPLERYYFVEKDHNRANALAARLDYLHDNTTLSIPRDRCEIRIGDANDEIPAIMDEIKEQGDEYGFGGVNRCAVVDNEALDFEWDALKQLLQPWGDTLINFPATRISRDQGKQKLKEITRFFGSPEWEQCNSEKAYRELYTNRIKETTSYNVKQRSIRVDSRPEAKRYYYELLYTTRITGNESPYIKAIDTEKQRLERLSGADVAAILDVQHGAEQTNFHFFEEDTDTDTDGAQQTLTRYSEEL</sequence>
<name>A0A8U0A6T5_9EURY</name>
<dbReference type="KEGG" id="haad:MW046_15770"/>